<dbReference type="SUPFAM" id="SSF51735">
    <property type="entry name" value="NAD(P)-binding Rossmann-fold domains"/>
    <property type="match status" value="1"/>
</dbReference>
<keyword evidence="4" id="KW-1185">Reference proteome</keyword>
<dbReference type="Gene3D" id="3.40.50.720">
    <property type="entry name" value="NAD(P)-binding Rossmann-like Domain"/>
    <property type="match status" value="1"/>
</dbReference>
<dbReference type="Proteomes" id="UP001209083">
    <property type="component" value="Chromosome"/>
</dbReference>
<dbReference type="Pfam" id="PF13561">
    <property type="entry name" value="adh_short_C2"/>
    <property type="match status" value="1"/>
</dbReference>
<reference evidence="3 4" key="1">
    <citation type="submission" date="2023-05" db="EMBL/GenBank/DDBJ databases">
        <title>Lithophilousrod everest ZFBP1038 complete genpme.</title>
        <authorList>
            <person name="Tian M."/>
        </authorList>
    </citation>
    <scope>NUCLEOTIDE SEQUENCE [LARGE SCALE GENOMIC DNA]</scope>
    <source>
        <strain evidence="3 4">ZFBP1038</strain>
    </source>
</reference>
<protein>
    <submittedName>
        <fullName evidence="3">SDR family oxidoreductase</fullName>
    </submittedName>
</protein>
<evidence type="ECO:0000313" key="3">
    <source>
        <dbReference type="EMBL" id="WGW12047.1"/>
    </source>
</evidence>
<gene>
    <name evidence="3" type="ORF">LWF01_18500</name>
</gene>
<dbReference type="RefSeq" id="WP_349638844.1">
    <property type="nucleotide sequence ID" value="NZ_CP090958.1"/>
</dbReference>
<sequence>MTTTAAPFPAEKTALVTGAASERGIGRVTAERLASEGWAVAVADLDPIASKSVAEAIAGKFGVRTYGVGMNVADVEQVNAGIDEVEANLPQLVAVANIAGISNPTSYLDIKPEEWDLVLNVNLRGPHFVTQRAARSMVANNVGRIVNISSCSAPMGGGTFSKTAYSTAKAGVEGLTRATARELSPMGVTVNCVAPGPIDTDIMGGTLSDERKEELAAGLLVGRVGTQADIASMVNYLVTEEASFITGQVYDVNGGLWFR</sequence>
<dbReference type="PANTHER" id="PTHR42760">
    <property type="entry name" value="SHORT-CHAIN DEHYDROGENASES/REDUCTASES FAMILY MEMBER"/>
    <property type="match status" value="1"/>
</dbReference>
<evidence type="ECO:0000313" key="4">
    <source>
        <dbReference type="Proteomes" id="UP001209083"/>
    </source>
</evidence>
<dbReference type="PRINTS" id="PR00081">
    <property type="entry name" value="GDHRDH"/>
</dbReference>
<dbReference type="EMBL" id="CP090958">
    <property type="protein sequence ID" value="WGW12047.1"/>
    <property type="molecule type" value="Genomic_DNA"/>
</dbReference>
<evidence type="ECO:0000256" key="1">
    <source>
        <dbReference type="ARBA" id="ARBA00006484"/>
    </source>
</evidence>
<proteinExistence type="inferred from homology"/>
<evidence type="ECO:0000256" key="2">
    <source>
        <dbReference type="ARBA" id="ARBA00023002"/>
    </source>
</evidence>
<comment type="similarity">
    <text evidence="1">Belongs to the short-chain dehydrogenases/reductases (SDR) family.</text>
</comment>
<name>A0ABY8QSQ1_9MICO</name>
<dbReference type="PANTHER" id="PTHR42760:SF133">
    <property type="entry name" value="3-OXOACYL-[ACYL-CARRIER-PROTEIN] REDUCTASE"/>
    <property type="match status" value="1"/>
</dbReference>
<dbReference type="PRINTS" id="PR00080">
    <property type="entry name" value="SDRFAMILY"/>
</dbReference>
<dbReference type="InterPro" id="IPR002347">
    <property type="entry name" value="SDR_fam"/>
</dbReference>
<keyword evidence="2" id="KW-0560">Oxidoreductase</keyword>
<accession>A0ABY8QSQ1</accession>
<dbReference type="PROSITE" id="PS00061">
    <property type="entry name" value="ADH_SHORT"/>
    <property type="match status" value="1"/>
</dbReference>
<dbReference type="InterPro" id="IPR020904">
    <property type="entry name" value="Sc_DH/Rdtase_CS"/>
</dbReference>
<dbReference type="InterPro" id="IPR036291">
    <property type="entry name" value="NAD(P)-bd_dom_sf"/>
</dbReference>
<organism evidence="3 4">
    <name type="scientific">Saxibacter everestensis</name>
    <dbReference type="NCBI Taxonomy" id="2909229"/>
    <lineage>
        <taxon>Bacteria</taxon>
        <taxon>Bacillati</taxon>
        <taxon>Actinomycetota</taxon>
        <taxon>Actinomycetes</taxon>
        <taxon>Micrococcales</taxon>
        <taxon>Brevibacteriaceae</taxon>
        <taxon>Saxibacter</taxon>
    </lineage>
</organism>